<dbReference type="InterPro" id="IPR036396">
    <property type="entry name" value="Cyt_P450_sf"/>
</dbReference>
<dbReference type="GO" id="GO:0004497">
    <property type="term" value="F:monooxygenase activity"/>
    <property type="evidence" value="ECO:0007669"/>
    <property type="project" value="UniProtKB-KW"/>
</dbReference>
<dbReference type="GO" id="GO:0016705">
    <property type="term" value="F:oxidoreductase activity, acting on paired donors, with incorporation or reduction of molecular oxygen"/>
    <property type="evidence" value="ECO:0007669"/>
    <property type="project" value="InterPro"/>
</dbReference>
<protein>
    <submittedName>
        <fullName evidence="9">Cytochrome P450</fullName>
    </submittedName>
</protein>
<evidence type="ECO:0000256" key="1">
    <source>
        <dbReference type="ARBA" id="ARBA00010617"/>
    </source>
</evidence>
<comment type="caution">
    <text evidence="9">The sequence shown here is derived from an EMBL/GenBank/DDBJ whole genome shotgun (WGS) entry which is preliminary data.</text>
</comment>
<keyword evidence="5 7" id="KW-0408">Iron</keyword>
<evidence type="ECO:0000256" key="8">
    <source>
        <dbReference type="SAM" id="MobiDB-lite"/>
    </source>
</evidence>
<evidence type="ECO:0000256" key="3">
    <source>
        <dbReference type="ARBA" id="ARBA00022723"/>
    </source>
</evidence>
<dbReference type="PRINTS" id="PR00359">
    <property type="entry name" value="BP450"/>
</dbReference>
<feature type="region of interest" description="Disordered" evidence="8">
    <location>
        <begin position="1"/>
        <end position="21"/>
    </location>
</feature>
<reference evidence="9 10" key="1">
    <citation type="submission" date="2018-01" db="EMBL/GenBank/DDBJ databases">
        <title>Draft genome sequence of Nonomuraea sp. KC333.</title>
        <authorList>
            <person name="Sahin N."/>
            <person name="Saygin H."/>
            <person name="Ay H."/>
        </authorList>
    </citation>
    <scope>NUCLEOTIDE SEQUENCE [LARGE SCALE GENOMIC DNA]</scope>
    <source>
        <strain evidence="9 10">KC333</strain>
    </source>
</reference>
<proteinExistence type="inferred from homology"/>
<keyword evidence="4 7" id="KW-0560">Oxidoreductase</keyword>
<evidence type="ECO:0000256" key="5">
    <source>
        <dbReference type="ARBA" id="ARBA00023004"/>
    </source>
</evidence>
<organism evidence="9 10">
    <name type="scientific">Nonomuraea aridisoli</name>
    <dbReference type="NCBI Taxonomy" id="2070368"/>
    <lineage>
        <taxon>Bacteria</taxon>
        <taxon>Bacillati</taxon>
        <taxon>Actinomycetota</taxon>
        <taxon>Actinomycetes</taxon>
        <taxon>Streptosporangiales</taxon>
        <taxon>Streptosporangiaceae</taxon>
        <taxon>Nonomuraea</taxon>
    </lineage>
</organism>
<dbReference type="PRINTS" id="PR00385">
    <property type="entry name" value="P450"/>
</dbReference>
<dbReference type="CDD" id="cd11030">
    <property type="entry name" value="CYP105-like"/>
    <property type="match status" value="1"/>
</dbReference>
<dbReference type="Pfam" id="PF00067">
    <property type="entry name" value="p450"/>
    <property type="match status" value="1"/>
</dbReference>
<evidence type="ECO:0000256" key="4">
    <source>
        <dbReference type="ARBA" id="ARBA00023002"/>
    </source>
</evidence>
<dbReference type="InterPro" id="IPR002397">
    <property type="entry name" value="Cyt_P450_B"/>
</dbReference>
<dbReference type="InterPro" id="IPR001128">
    <property type="entry name" value="Cyt_P450"/>
</dbReference>
<dbReference type="GO" id="GO:0005506">
    <property type="term" value="F:iron ion binding"/>
    <property type="evidence" value="ECO:0007669"/>
    <property type="project" value="InterPro"/>
</dbReference>
<evidence type="ECO:0000256" key="7">
    <source>
        <dbReference type="RuleBase" id="RU000461"/>
    </source>
</evidence>
<evidence type="ECO:0000313" key="9">
    <source>
        <dbReference type="EMBL" id="PZG17976.1"/>
    </source>
</evidence>
<dbReference type="GO" id="GO:0020037">
    <property type="term" value="F:heme binding"/>
    <property type="evidence" value="ECO:0007669"/>
    <property type="project" value="InterPro"/>
</dbReference>
<sequence>MRVYSQNMRLPRHRDPACPFSPPAELRGLPAMSRLEFADGHLGWLATTMAAAKVVLGDPRFSARQELKHVPVRSARPGGPAAPAPPGFFATMDPPGHTRYRRLLTGRFTVRRMRELEPRVERIAAEHLDAMAAAGPPADLVSAYALPIPSLVICELLGVPYDDRGFFQDRTARIVLPDRDTAGAIADLSAYLGELVRRRRAEPGDDLISDLTGDLTDEELANVAMILLVAGHETTANMLALGTFALLERGVAYEEGAVEELLRWLSVLQLGAPSRAALEDVEVAGALVRKGETVAMSLSVVNRDPDEFDDPDALLPGRPEARRHLAFGHGVHQCLGQQLARIELRAGYRALFDRFPGLRLAVSAAEVPLKEGAAVHGVERLPVTWPT</sequence>
<evidence type="ECO:0000256" key="2">
    <source>
        <dbReference type="ARBA" id="ARBA00022617"/>
    </source>
</evidence>
<name>A0A2W2E173_9ACTN</name>
<dbReference type="FunFam" id="1.10.630.10:FF:000018">
    <property type="entry name" value="Cytochrome P450 monooxygenase"/>
    <property type="match status" value="1"/>
</dbReference>
<evidence type="ECO:0000256" key="6">
    <source>
        <dbReference type="ARBA" id="ARBA00023033"/>
    </source>
</evidence>
<dbReference type="PANTHER" id="PTHR46696:SF1">
    <property type="entry name" value="CYTOCHROME P450 YJIB-RELATED"/>
    <property type="match status" value="1"/>
</dbReference>
<dbReference type="PANTHER" id="PTHR46696">
    <property type="entry name" value="P450, PUTATIVE (EUROFUNG)-RELATED"/>
    <property type="match status" value="1"/>
</dbReference>
<keyword evidence="6 7" id="KW-0503">Monooxygenase</keyword>
<dbReference type="OrthoDB" id="4133219at2"/>
<keyword evidence="2 7" id="KW-0349">Heme</keyword>
<accession>A0A2W2E173</accession>
<comment type="similarity">
    <text evidence="1 7">Belongs to the cytochrome P450 family.</text>
</comment>
<keyword evidence="3 7" id="KW-0479">Metal-binding</keyword>
<gene>
    <name evidence="9" type="ORF">C1J01_16565</name>
</gene>
<dbReference type="EMBL" id="POUD01000059">
    <property type="protein sequence ID" value="PZG17976.1"/>
    <property type="molecule type" value="Genomic_DNA"/>
</dbReference>
<dbReference type="SUPFAM" id="SSF48264">
    <property type="entry name" value="Cytochrome P450"/>
    <property type="match status" value="1"/>
</dbReference>
<dbReference type="PROSITE" id="PS00086">
    <property type="entry name" value="CYTOCHROME_P450"/>
    <property type="match status" value="1"/>
</dbReference>
<dbReference type="Gene3D" id="1.10.630.10">
    <property type="entry name" value="Cytochrome P450"/>
    <property type="match status" value="1"/>
</dbReference>
<evidence type="ECO:0000313" key="10">
    <source>
        <dbReference type="Proteomes" id="UP000249304"/>
    </source>
</evidence>
<keyword evidence="10" id="KW-1185">Reference proteome</keyword>
<dbReference type="Proteomes" id="UP000249304">
    <property type="component" value="Unassembled WGS sequence"/>
</dbReference>
<dbReference type="AlphaFoldDB" id="A0A2W2E173"/>
<dbReference type="InterPro" id="IPR017972">
    <property type="entry name" value="Cyt_P450_CS"/>
</dbReference>